<dbReference type="Pfam" id="PF04237">
    <property type="entry name" value="YjbR"/>
    <property type="match status" value="1"/>
</dbReference>
<evidence type="ECO:0000313" key="2">
    <source>
        <dbReference type="Proteomes" id="UP000287547"/>
    </source>
</evidence>
<dbReference type="RefSeq" id="WP_037252689.1">
    <property type="nucleotide sequence ID" value="NZ_QHKI01000003.1"/>
</dbReference>
<dbReference type="EMBL" id="QHKI01000003">
    <property type="protein sequence ID" value="RSM89390.1"/>
    <property type="molecule type" value="Genomic_DNA"/>
</dbReference>
<organism evidence="1 2">
    <name type="scientific">Kibdelosporangium aridum</name>
    <dbReference type="NCBI Taxonomy" id="2030"/>
    <lineage>
        <taxon>Bacteria</taxon>
        <taxon>Bacillati</taxon>
        <taxon>Actinomycetota</taxon>
        <taxon>Actinomycetes</taxon>
        <taxon>Pseudonocardiales</taxon>
        <taxon>Pseudonocardiaceae</taxon>
        <taxon>Kibdelosporangium</taxon>
    </lineage>
</organism>
<evidence type="ECO:0000313" key="1">
    <source>
        <dbReference type="EMBL" id="RSM89390.1"/>
    </source>
</evidence>
<accession>A0A428ZMW7</accession>
<dbReference type="InterPro" id="IPR038056">
    <property type="entry name" value="YjbR-like_sf"/>
</dbReference>
<dbReference type="InterPro" id="IPR058532">
    <property type="entry name" value="YjbR/MT2646/Rv2570-like"/>
</dbReference>
<sequence>MTVPDEILTRLREVCLALPEAYEEEAWLGTRWRIRKKTFAHVLYVEGGRPPWFADVIDGDGLVLTFRASPEELHALTNAGHPFYKTVWPDDMIAMMLGDHIDWDEITELMTDSYRVMAPKSLAKRLT</sequence>
<name>A0A428ZMW7_KIBAR</name>
<dbReference type="SUPFAM" id="SSF142906">
    <property type="entry name" value="YjbR-like"/>
    <property type="match status" value="1"/>
</dbReference>
<dbReference type="Gene3D" id="3.90.1150.30">
    <property type="match status" value="1"/>
</dbReference>
<dbReference type="OrthoDB" id="8479417at2"/>
<dbReference type="GO" id="GO:0003677">
    <property type="term" value="F:DNA binding"/>
    <property type="evidence" value="ECO:0007669"/>
    <property type="project" value="UniProtKB-KW"/>
</dbReference>
<dbReference type="AlphaFoldDB" id="A0A428ZMW7"/>
<reference evidence="1 2" key="1">
    <citation type="submission" date="2018-05" db="EMBL/GenBank/DDBJ databases">
        <title>Evolution of GPA BGCs.</title>
        <authorList>
            <person name="Waglechner N."/>
            <person name="Wright G.D."/>
        </authorList>
    </citation>
    <scope>NUCLEOTIDE SEQUENCE [LARGE SCALE GENOMIC DNA]</scope>
    <source>
        <strain evidence="1 2">A82846</strain>
    </source>
</reference>
<comment type="caution">
    <text evidence="1">The sequence shown here is derived from an EMBL/GenBank/DDBJ whole genome shotgun (WGS) entry which is preliminary data.</text>
</comment>
<gene>
    <name evidence="1" type="ORF">DMH04_05120</name>
</gene>
<keyword evidence="1" id="KW-0238">DNA-binding</keyword>
<dbReference type="Proteomes" id="UP000287547">
    <property type="component" value="Unassembled WGS sequence"/>
</dbReference>
<proteinExistence type="predicted"/>
<protein>
    <submittedName>
        <fullName evidence="1">MmcQ/YjbR family DNA-binding protein</fullName>
    </submittedName>
</protein>